<reference evidence="1 4" key="3">
    <citation type="submission" date="2019-06" db="EMBL/GenBank/DDBJ databases">
        <title>Whole genome shotgun sequence of Brevibacillus reuszeri NBRC 15719.</title>
        <authorList>
            <person name="Hosoyama A."/>
            <person name="Uohara A."/>
            <person name="Ohji S."/>
            <person name="Ichikawa N."/>
        </authorList>
    </citation>
    <scope>NUCLEOTIDE SEQUENCE [LARGE SCALE GENOMIC DNA]</scope>
    <source>
        <strain evidence="1 4">NBRC 15719</strain>
    </source>
</reference>
<evidence type="ECO:0000313" key="3">
    <source>
        <dbReference type="Proteomes" id="UP000036834"/>
    </source>
</evidence>
<dbReference type="Proteomes" id="UP000319578">
    <property type="component" value="Unassembled WGS sequence"/>
</dbReference>
<dbReference type="EMBL" id="BJON01000009">
    <property type="protein sequence ID" value="GED68613.1"/>
    <property type="molecule type" value="Genomic_DNA"/>
</dbReference>
<comment type="caution">
    <text evidence="2">The sequence shown here is derived from an EMBL/GenBank/DDBJ whole genome shotgun (WGS) entry which is preliminary data.</text>
</comment>
<sequence>MDKKAKQILMKTFWSSQGWKSRPTEYTGADFEYAKNKGLMFDPLTISHDECAQRLVEIREKVTKEQVAAAFLHSLSTRKVYLRSALSSWALSKLFTAHEFESNKGKDFLIENGVHYAMYGDCHICDGYHIASLANYQNEDLNVLNFERIKWGGVRLNHILYMTLDLELLGREENIEVQEEDVAILRQVLKTISECEPTDAARQLEKRLHGVFPSSKAERDMFMEILGTTGILVPAKDRPGRGGKNDFMAVVNWRGEDGYSEPEVQNLFGQWL</sequence>
<proteinExistence type="predicted"/>
<keyword evidence="4" id="KW-1185">Reference proteome</keyword>
<name>A0A0K9YMZ2_9BACL</name>
<organism evidence="2 3">
    <name type="scientific">Brevibacillus reuszeri</name>
    <dbReference type="NCBI Taxonomy" id="54915"/>
    <lineage>
        <taxon>Bacteria</taxon>
        <taxon>Bacillati</taxon>
        <taxon>Bacillota</taxon>
        <taxon>Bacilli</taxon>
        <taxon>Bacillales</taxon>
        <taxon>Paenibacillaceae</taxon>
        <taxon>Brevibacillus</taxon>
    </lineage>
</organism>
<dbReference type="AlphaFoldDB" id="A0A0K9YMZ2"/>
<dbReference type="PATRIC" id="fig|54915.3.peg.5179"/>
<reference evidence="2" key="2">
    <citation type="submission" date="2015-07" db="EMBL/GenBank/DDBJ databases">
        <title>MeaNS - Measles Nucleotide Surveillance Program.</title>
        <authorList>
            <person name="Tran T."/>
            <person name="Druce J."/>
        </authorList>
    </citation>
    <scope>NUCLEOTIDE SEQUENCE</scope>
    <source>
        <strain evidence="2">DSM 9887</strain>
    </source>
</reference>
<dbReference type="EMBL" id="LGIQ01000011">
    <property type="protein sequence ID" value="KNB70017.1"/>
    <property type="molecule type" value="Genomic_DNA"/>
</dbReference>
<dbReference type="OrthoDB" id="2730767at2"/>
<evidence type="ECO:0000313" key="1">
    <source>
        <dbReference type="EMBL" id="GED68613.1"/>
    </source>
</evidence>
<dbReference type="Proteomes" id="UP000036834">
    <property type="component" value="Unassembled WGS sequence"/>
</dbReference>
<accession>A0A0K9YMZ2</accession>
<reference evidence="3" key="1">
    <citation type="submission" date="2015-07" db="EMBL/GenBank/DDBJ databases">
        <title>Genome sequencing project for genomic taxonomy and phylogenomics of Bacillus-like bacteria.</title>
        <authorList>
            <person name="Liu B."/>
            <person name="Wang J."/>
            <person name="Zhu Y."/>
            <person name="Liu G."/>
            <person name="Chen Q."/>
            <person name="Chen Z."/>
            <person name="Lan J."/>
            <person name="Che J."/>
            <person name="Ge C."/>
            <person name="Shi H."/>
            <person name="Pan Z."/>
            <person name="Liu X."/>
        </authorList>
    </citation>
    <scope>NUCLEOTIDE SEQUENCE [LARGE SCALE GENOMIC DNA]</scope>
    <source>
        <strain evidence="3">DSM 9887</strain>
    </source>
</reference>
<protein>
    <submittedName>
        <fullName evidence="2">Uncharacterized protein</fullName>
    </submittedName>
</protein>
<gene>
    <name evidence="2" type="ORF">ADS79_29795</name>
    <name evidence="1" type="ORF">BRE01_23150</name>
</gene>
<evidence type="ECO:0000313" key="2">
    <source>
        <dbReference type="EMBL" id="KNB70017.1"/>
    </source>
</evidence>
<dbReference type="RefSeq" id="WP_049742059.1">
    <property type="nucleotide sequence ID" value="NZ_BJON01000009.1"/>
</dbReference>
<evidence type="ECO:0000313" key="4">
    <source>
        <dbReference type="Proteomes" id="UP000319578"/>
    </source>
</evidence>